<evidence type="ECO:0000313" key="2">
    <source>
        <dbReference type="EMBL" id="GBP21573.1"/>
    </source>
</evidence>
<reference evidence="2 3" key="1">
    <citation type="journal article" date="2019" name="Commun. Biol.">
        <title>The bagworm genome reveals a unique fibroin gene that provides high tensile strength.</title>
        <authorList>
            <person name="Kono N."/>
            <person name="Nakamura H."/>
            <person name="Ohtoshi R."/>
            <person name="Tomita M."/>
            <person name="Numata K."/>
            <person name="Arakawa K."/>
        </authorList>
    </citation>
    <scope>NUCLEOTIDE SEQUENCE [LARGE SCALE GENOMIC DNA]</scope>
</reference>
<dbReference type="AlphaFoldDB" id="A0A4C1U5A8"/>
<name>A0A4C1U5A8_EUMVA</name>
<comment type="caution">
    <text evidence="2">The sequence shown here is derived from an EMBL/GenBank/DDBJ whole genome shotgun (WGS) entry which is preliminary data.</text>
</comment>
<evidence type="ECO:0000313" key="3">
    <source>
        <dbReference type="Proteomes" id="UP000299102"/>
    </source>
</evidence>
<dbReference type="Proteomes" id="UP000299102">
    <property type="component" value="Unassembled WGS sequence"/>
</dbReference>
<protein>
    <submittedName>
        <fullName evidence="2">Uncharacterized protein</fullName>
    </submittedName>
</protein>
<accession>A0A4C1U5A8</accession>
<dbReference type="EMBL" id="BGZK01000130">
    <property type="protein sequence ID" value="GBP21573.1"/>
    <property type="molecule type" value="Genomic_DNA"/>
</dbReference>
<keyword evidence="3" id="KW-1185">Reference proteome</keyword>
<feature type="region of interest" description="Disordered" evidence="1">
    <location>
        <begin position="37"/>
        <end position="78"/>
    </location>
</feature>
<organism evidence="2 3">
    <name type="scientific">Eumeta variegata</name>
    <name type="common">Bagworm moth</name>
    <name type="synonym">Eumeta japonica</name>
    <dbReference type="NCBI Taxonomy" id="151549"/>
    <lineage>
        <taxon>Eukaryota</taxon>
        <taxon>Metazoa</taxon>
        <taxon>Ecdysozoa</taxon>
        <taxon>Arthropoda</taxon>
        <taxon>Hexapoda</taxon>
        <taxon>Insecta</taxon>
        <taxon>Pterygota</taxon>
        <taxon>Neoptera</taxon>
        <taxon>Endopterygota</taxon>
        <taxon>Lepidoptera</taxon>
        <taxon>Glossata</taxon>
        <taxon>Ditrysia</taxon>
        <taxon>Tineoidea</taxon>
        <taxon>Psychidae</taxon>
        <taxon>Oiketicinae</taxon>
        <taxon>Eumeta</taxon>
    </lineage>
</organism>
<evidence type="ECO:0000256" key="1">
    <source>
        <dbReference type="SAM" id="MobiDB-lite"/>
    </source>
</evidence>
<proteinExistence type="predicted"/>
<gene>
    <name evidence="2" type="ORF">EVAR_9758_1</name>
</gene>
<sequence>MGTYATARCVRMRTRPDLERPCPEITFIRWLSTVTRGEVRRREPPAARAGGPAHLCSGRPPPRVDGAELGPAAHTQPVETTTTIFSRIMGQCSILNWGESTPFSDLTAAAPAPQRRPTPTCALVGP</sequence>